<dbReference type="GO" id="GO:1990498">
    <property type="term" value="C:mitotic spindle microtubule"/>
    <property type="evidence" value="ECO:0007669"/>
    <property type="project" value="TreeGrafter"/>
</dbReference>
<dbReference type="InterPro" id="IPR028163">
    <property type="entry name" value="HAUS_6_N"/>
</dbReference>
<evidence type="ECO:0000313" key="3">
    <source>
        <dbReference type="EMBL" id="CAL1590134.1"/>
    </source>
</evidence>
<dbReference type="GO" id="GO:0008017">
    <property type="term" value="F:microtubule binding"/>
    <property type="evidence" value="ECO:0007669"/>
    <property type="project" value="TreeGrafter"/>
</dbReference>
<dbReference type="Pfam" id="PF14661">
    <property type="entry name" value="HAUS6_N"/>
    <property type="match status" value="1"/>
</dbReference>
<keyword evidence="4" id="KW-1185">Reference proteome</keyword>
<dbReference type="PANTHER" id="PTHR16151:SF2">
    <property type="entry name" value="HAUS AUGMIN-LIKE COMPLEX SUBUNIT 6"/>
    <property type="match status" value="1"/>
</dbReference>
<dbReference type="GO" id="GO:0051225">
    <property type="term" value="P:spindle assembly"/>
    <property type="evidence" value="ECO:0007669"/>
    <property type="project" value="InterPro"/>
</dbReference>
<dbReference type="Proteomes" id="UP001497482">
    <property type="component" value="Chromosome 19"/>
</dbReference>
<evidence type="ECO:0000259" key="2">
    <source>
        <dbReference type="Pfam" id="PF14661"/>
    </source>
</evidence>
<gene>
    <name evidence="3" type="ORF">KC01_LOCUS19689</name>
</gene>
<protein>
    <recommendedName>
        <fullName evidence="2">HAUS augmin-like complex subunit 6 N-terminal domain-containing protein</fullName>
    </recommendedName>
</protein>
<feature type="domain" description="HAUS augmin-like complex subunit 6 N-terminal" evidence="2">
    <location>
        <begin position="15"/>
        <end position="239"/>
    </location>
</feature>
<dbReference type="PANTHER" id="PTHR16151">
    <property type="entry name" value="HAUS AUGMIN-LIKE COMPLEX SUBUNIT 6"/>
    <property type="match status" value="1"/>
</dbReference>
<dbReference type="GO" id="GO:0070652">
    <property type="term" value="C:HAUS complex"/>
    <property type="evidence" value="ECO:0007669"/>
    <property type="project" value="InterPro"/>
</dbReference>
<dbReference type="EMBL" id="OZ035841">
    <property type="protein sequence ID" value="CAL1590134.1"/>
    <property type="molecule type" value="Genomic_DNA"/>
</dbReference>
<proteinExistence type="predicted"/>
<dbReference type="InterPro" id="IPR026797">
    <property type="entry name" value="HAUS_6"/>
</dbReference>
<name>A0AAV2KPY0_KNICA</name>
<dbReference type="AlphaFoldDB" id="A0AAV2KPY0"/>
<organism evidence="3 4">
    <name type="scientific">Knipowitschia caucasica</name>
    <name type="common">Caucasian dwarf goby</name>
    <name type="synonym">Pomatoschistus caucasicus</name>
    <dbReference type="NCBI Taxonomy" id="637954"/>
    <lineage>
        <taxon>Eukaryota</taxon>
        <taxon>Metazoa</taxon>
        <taxon>Chordata</taxon>
        <taxon>Craniata</taxon>
        <taxon>Vertebrata</taxon>
        <taxon>Euteleostomi</taxon>
        <taxon>Actinopterygii</taxon>
        <taxon>Neopterygii</taxon>
        <taxon>Teleostei</taxon>
        <taxon>Neoteleostei</taxon>
        <taxon>Acanthomorphata</taxon>
        <taxon>Gobiaria</taxon>
        <taxon>Gobiiformes</taxon>
        <taxon>Gobioidei</taxon>
        <taxon>Gobiidae</taxon>
        <taxon>Gobiinae</taxon>
        <taxon>Knipowitschia</taxon>
    </lineage>
</organism>
<evidence type="ECO:0000256" key="1">
    <source>
        <dbReference type="SAM" id="Coils"/>
    </source>
</evidence>
<feature type="coiled-coil region" evidence="1">
    <location>
        <begin position="186"/>
        <end position="220"/>
    </location>
</feature>
<evidence type="ECO:0000313" key="4">
    <source>
        <dbReference type="Proteomes" id="UP001497482"/>
    </source>
</evidence>
<reference evidence="3 4" key="1">
    <citation type="submission" date="2024-04" db="EMBL/GenBank/DDBJ databases">
        <authorList>
            <person name="Waldvogel A.-M."/>
            <person name="Schoenle A."/>
        </authorList>
    </citation>
    <scope>NUCLEOTIDE SEQUENCE [LARGE SCALE GENOMIC DNA]</scope>
</reference>
<keyword evidence="1" id="KW-0175">Coiled coil</keyword>
<sequence>MTNPIVVQKINGKYLWFALLGLGFNPETELSPLASKTCTNLGPAMFDKPNKGAFYIVTHFLLERLNPTRFNESYRHCWPVLDHKADAEFRKVTCAWLREIMDETANAGSKVQASLFLSPGGPKFVALMLNLANHTMLQEMKTFKTDGTWVPEAAALTTSSVDMAAKRLSLVRARFLKTAVDQDCFLQEYQKRAQALVKSVRDLQAEAAKYDELLKRYSDDTVPDQDCLSAKAKKVRALWCNIERVVLSTQEEQHSLQCVLKGNVDQYKLDGSEKALKISPSLSQKIQKLPHQLNSGNVYEDGQLNLLSVLELTNHALQLLKDEKSRVSHCLQTNLVPQQLQEKCQQMTRVLQDLHLIRQRISKEEAPAVKEAIKELERDWDGRWRDVLQNTPLTAFLNEDPALGFLSPMAPLSFDPAPEGSYTSSIFTQYPAKLLDEAQKRPIEANAKLPVTKSNCLVLNDEGPVESAEATSQANTSLDWLFEASPVSTEPAPPPKVIMKPSVLPKDSLVTPLKSRTEIIDLECNNLADQFAEAVTTNPANPGRANVLDFEDILTTIHGDPFSTRKQLPRTPESLIMDVKNSWRKAIEEDKAARLSSTKDNDSILGHLTPLVTSAFTFQSPCAPSQTKPQFTSLLTEDTPSVCQQGALTKSNLGWDTFNEAMDGPSGTGSSAVQFSLDHETLPEMPSCDSLLSFDMSEDEGTPHWKSGQKQPDIMQQECTEDLLTGHINIPDCFLSPDRPTLGSDWAIDSVKSDKTDVDKFSLDFDTLGSPSTQPQEYSLPKLITFSPIDDMKC</sequence>
<accession>A0AAV2KPY0</accession>